<feature type="region of interest" description="Disordered" evidence="7">
    <location>
        <begin position="36"/>
        <end position="66"/>
    </location>
</feature>
<evidence type="ECO:0000256" key="2">
    <source>
        <dbReference type="ARBA" id="ARBA00022491"/>
    </source>
</evidence>
<keyword evidence="4 6" id="KW-0804">Transcription</keyword>
<dbReference type="InterPro" id="IPR006458">
    <property type="entry name" value="Ovate_C"/>
</dbReference>
<evidence type="ECO:0000256" key="1">
    <source>
        <dbReference type="ARBA" id="ARBA00004123"/>
    </source>
</evidence>
<evidence type="ECO:0000256" key="6">
    <source>
        <dbReference type="RuleBase" id="RU367028"/>
    </source>
</evidence>
<feature type="region of interest" description="Disordered" evidence="7">
    <location>
        <begin position="84"/>
        <end position="105"/>
    </location>
</feature>
<evidence type="ECO:0000313" key="9">
    <source>
        <dbReference type="EMBL" id="KAL0460815.1"/>
    </source>
</evidence>
<evidence type="ECO:0000256" key="4">
    <source>
        <dbReference type="ARBA" id="ARBA00023163"/>
    </source>
</evidence>
<dbReference type="NCBIfam" id="TIGR01568">
    <property type="entry name" value="A_thal_3678"/>
    <property type="match status" value="1"/>
</dbReference>
<reference evidence="9" key="1">
    <citation type="submission" date="2020-06" db="EMBL/GenBank/DDBJ databases">
        <authorList>
            <person name="Li T."/>
            <person name="Hu X."/>
            <person name="Zhang T."/>
            <person name="Song X."/>
            <person name="Zhang H."/>
            <person name="Dai N."/>
            <person name="Sheng W."/>
            <person name="Hou X."/>
            <person name="Wei L."/>
        </authorList>
    </citation>
    <scope>NUCLEOTIDE SEQUENCE</scope>
    <source>
        <strain evidence="9">KEN1</strain>
        <tissue evidence="9">Leaf</tissue>
    </source>
</reference>
<evidence type="ECO:0000256" key="7">
    <source>
        <dbReference type="SAM" id="MobiDB-lite"/>
    </source>
</evidence>
<dbReference type="GO" id="GO:0005634">
    <property type="term" value="C:nucleus"/>
    <property type="evidence" value="ECO:0007669"/>
    <property type="project" value="UniProtKB-SubCell"/>
</dbReference>
<evidence type="ECO:0000256" key="3">
    <source>
        <dbReference type="ARBA" id="ARBA00023015"/>
    </source>
</evidence>
<dbReference type="PROSITE" id="PS51754">
    <property type="entry name" value="OVATE"/>
    <property type="match status" value="1"/>
</dbReference>
<dbReference type="PANTHER" id="PTHR33057:SF70">
    <property type="entry name" value="TRANSCRIPTION REPRESSOR-RELATED"/>
    <property type="match status" value="1"/>
</dbReference>
<feature type="compositionally biased region" description="Basic and acidic residues" evidence="7">
    <location>
        <begin position="94"/>
        <end position="103"/>
    </location>
</feature>
<comment type="subcellular location">
    <subcellularLocation>
        <location evidence="1 6">Nucleus</location>
    </subcellularLocation>
</comment>
<keyword evidence="5 6" id="KW-0539">Nucleus</keyword>
<keyword evidence="2 6" id="KW-0678">Repressor</keyword>
<keyword evidence="3 6" id="KW-0805">Transcription regulation</keyword>
<dbReference type="GO" id="GO:0045892">
    <property type="term" value="P:negative regulation of DNA-templated transcription"/>
    <property type="evidence" value="ECO:0007669"/>
    <property type="project" value="UniProtKB-UniRule"/>
</dbReference>
<organism evidence="9">
    <name type="scientific">Sesamum latifolium</name>
    <dbReference type="NCBI Taxonomy" id="2727402"/>
    <lineage>
        <taxon>Eukaryota</taxon>
        <taxon>Viridiplantae</taxon>
        <taxon>Streptophyta</taxon>
        <taxon>Embryophyta</taxon>
        <taxon>Tracheophyta</taxon>
        <taxon>Spermatophyta</taxon>
        <taxon>Magnoliopsida</taxon>
        <taxon>eudicotyledons</taxon>
        <taxon>Gunneridae</taxon>
        <taxon>Pentapetalae</taxon>
        <taxon>asterids</taxon>
        <taxon>lamiids</taxon>
        <taxon>Lamiales</taxon>
        <taxon>Pedaliaceae</taxon>
        <taxon>Sesamum</taxon>
    </lineage>
</organism>
<dbReference type="Pfam" id="PF04844">
    <property type="entry name" value="Ovate"/>
    <property type="match status" value="1"/>
</dbReference>
<comment type="caution">
    <text evidence="9">The sequence shown here is derived from an EMBL/GenBank/DDBJ whole genome shotgun (WGS) entry which is preliminary data.</text>
</comment>
<gene>
    <name evidence="9" type="ORF">Slati_0708700</name>
</gene>
<feature type="domain" description="OVATE" evidence="8">
    <location>
        <begin position="117"/>
        <end position="176"/>
    </location>
</feature>
<dbReference type="AlphaFoldDB" id="A0AAW2Y538"/>
<evidence type="ECO:0000259" key="8">
    <source>
        <dbReference type="PROSITE" id="PS51754"/>
    </source>
</evidence>
<sequence>MSSTKRLNFKKIFIPNGGCGCGPKATDVILQPKLNSKTTSSHQKPGLCSSSSPTSSDNYTRRQPTIHDDGYTSTSFSLNIHDSSSSSSSQFCPENHDHDKCSERVSSGRKIHGTLAVVKDTHDPYRDFRHSMLQVIFENEICSRNDLQQLLHCFLELNSPHHHEVIVKAFMEIWNGGAAASDGGEEENAAVFLR</sequence>
<comment type="function">
    <text evidence="6">Transcriptional repressor that regulates multiple aspects of plant growth and development.</text>
</comment>
<accession>A0AAW2Y538</accession>
<dbReference type="EMBL" id="JACGWN010000002">
    <property type="protein sequence ID" value="KAL0460815.1"/>
    <property type="molecule type" value="Genomic_DNA"/>
</dbReference>
<evidence type="ECO:0000256" key="5">
    <source>
        <dbReference type="ARBA" id="ARBA00023242"/>
    </source>
</evidence>
<protein>
    <recommendedName>
        <fullName evidence="6">Transcription repressor</fullName>
    </recommendedName>
    <alternativeName>
        <fullName evidence="6">Ovate family protein</fullName>
    </alternativeName>
</protein>
<dbReference type="PANTHER" id="PTHR33057">
    <property type="entry name" value="TRANSCRIPTION REPRESSOR OFP7-RELATED"/>
    <property type="match status" value="1"/>
</dbReference>
<dbReference type="InterPro" id="IPR038933">
    <property type="entry name" value="Ovate"/>
</dbReference>
<proteinExistence type="predicted"/>
<name>A0AAW2Y538_9LAMI</name>
<reference evidence="9" key="2">
    <citation type="journal article" date="2024" name="Plant">
        <title>Genomic evolution and insights into agronomic trait innovations of Sesamum species.</title>
        <authorList>
            <person name="Miao H."/>
            <person name="Wang L."/>
            <person name="Qu L."/>
            <person name="Liu H."/>
            <person name="Sun Y."/>
            <person name="Le M."/>
            <person name="Wang Q."/>
            <person name="Wei S."/>
            <person name="Zheng Y."/>
            <person name="Lin W."/>
            <person name="Duan Y."/>
            <person name="Cao H."/>
            <person name="Xiong S."/>
            <person name="Wang X."/>
            <person name="Wei L."/>
            <person name="Li C."/>
            <person name="Ma Q."/>
            <person name="Ju M."/>
            <person name="Zhao R."/>
            <person name="Li G."/>
            <person name="Mu C."/>
            <person name="Tian Q."/>
            <person name="Mei H."/>
            <person name="Zhang T."/>
            <person name="Gao T."/>
            <person name="Zhang H."/>
        </authorList>
    </citation>
    <scope>NUCLEOTIDE SEQUENCE</scope>
    <source>
        <strain evidence="9">KEN1</strain>
    </source>
</reference>